<feature type="region of interest" description="Disordered" evidence="6">
    <location>
        <begin position="63"/>
        <end position="87"/>
    </location>
</feature>
<evidence type="ECO:0000259" key="8">
    <source>
        <dbReference type="PROSITE" id="PS51370"/>
    </source>
</evidence>
<keyword evidence="5" id="KW-0539">Nucleus</keyword>
<feature type="non-terminal residue" evidence="9">
    <location>
        <position position="1"/>
    </location>
</feature>
<dbReference type="GO" id="GO:0003700">
    <property type="term" value="F:DNA-binding transcription factor activity"/>
    <property type="evidence" value="ECO:0007669"/>
    <property type="project" value="InterPro"/>
</dbReference>
<dbReference type="Pfam" id="PF03634">
    <property type="entry name" value="TCP"/>
    <property type="match status" value="1"/>
</dbReference>
<dbReference type="InterPro" id="IPR005333">
    <property type="entry name" value="Transcription_factor_TCP"/>
</dbReference>
<evidence type="ECO:0000256" key="4">
    <source>
        <dbReference type="ARBA" id="ARBA00023163"/>
    </source>
</evidence>
<dbReference type="GO" id="GO:0043565">
    <property type="term" value="F:sequence-specific DNA binding"/>
    <property type="evidence" value="ECO:0007669"/>
    <property type="project" value="TreeGrafter"/>
</dbReference>
<feature type="domain" description="R" evidence="8">
    <location>
        <begin position="194"/>
        <end position="211"/>
    </location>
</feature>
<feature type="non-terminal residue" evidence="9">
    <location>
        <position position="313"/>
    </location>
</feature>
<dbReference type="EMBL" id="HQ599279">
    <property type="protein sequence ID" value="AEJ73224.1"/>
    <property type="molecule type" value="Genomic_DNA"/>
</dbReference>
<keyword evidence="4" id="KW-0804">Transcription</keyword>
<proteinExistence type="predicted"/>
<dbReference type="PANTHER" id="PTHR31072">
    <property type="entry name" value="TRANSCRIPTION FACTOR TCP4-RELATED"/>
    <property type="match status" value="1"/>
</dbReference>
<organism evidence="9">
    <name type="scientific">Meliosma myriantha</name>
    <dbReference type="NCBI Taxonomy" id="1034070"/>
    <lineage>
        <taxon>Eukaryota</taxon>
        <taxon>Viridiplantae</taxon>
        <taxon>Streptophyta</taxon>
        <taxon>Embryophyta</taxon>
        <taxon>Tracheophyta</taxon>
        <taxon>Spermatophyta</taxon>
        <taxon>Magnoliopsida</taxon>
        <taxon>Proteales</taxon>
        <taxon>Sabiaceae</taxon>
        <taxon>Meliosma</taxon>
    </lineage>
</organism>
<evidence type="ECO:0000313" key="9">
    <source>
        <dbReference type="EMBL" id="AEJ73224.1"/>
    </source>
</evidence>
<dbReference type="InterPro" id="IPR017887">
    <property type="entry name" value="TF_TCP_subgr"/>
</dbReference>
<evidence type="ECO:0000256" key="6">
    <source>
        <dbReference type="SAM" id="MobiDB-lite"/>
    </source>
</evidence>
<keyword evidence="3" id="KW-0238">DNA-binding</keyword>
<dbReference type="PROSITE" id="PS51369">
    <property type="entry name" value="TCP"/>
    <property type="match status" value="1"/>
</dbReference>
<dbReference type="AlphaFoldDB" id="G0Y2L3"/>
<sequence length="313" mass="35613">SKQEQSPLLLLNFPPSEGVFLQNHDEFLLNNQLLPEQKTLLNSTSINEPLPESEILFKPSMSPGKKSFNSTVKEQIPRKRTAKKDRHSKIYTAQGPRDRRMRLSLDIARKFFDLQDMLGFDKASKTIEWLLLQSKESIKELSRSVTQTKLSSVSSTSECEVVSGTHDEDKQKTICKGKPFVGKEKKFRVHHFARESRAKAREKARERTQAKNMSKSFEESKQCPNTVTQNLNHQLETCEEVVAVINGTAISQGLSCNNNNNFPNFLENWEIDATRSYSNFYAVSQMNQSSGNVQERLPSSIFMATSADVRMQS</sequence>
<feature type="domain" description="TCP" evidence="7">
    <location>
        <begin position="83"/>
        <end position="141"/>
    </location>
</feature>
<name>G0Y2L3_9MAGN</name>
<dbReference type="GO" id="GO:0005634">
    <property type="term" value="C:nucleus"/>
    <property type="evidence" value="ECO:0007669"/>
    <property type="project" value="UniProtKB-SubCell"/>
</dbReference>
<accession>G0Y2L3</accession>
<dbReference type="PANTHER" id="PTHR31072:SF87">
    <property type="entry name" value="TRANSCRIPTION FACTOR TCP12"/>
    <property type="match status" value="1"/>
</dbReference>
<evidence type="ECO:0000256" key="1">
    <source>
        <dbReference type="ARBA" id="ARBA00004123"/>
    </source>
</evidence>
<reference evidence="9" key="1">
    <citation type="journal article" date="2013" name="PLoS ONE">
        <title>Combining Phylogenetic and Syntenic Analyses for Understanding the Evolution of TCP ECE Genes in Eudicots.</title>
        <authorList>
            <person name="Citerne H.L."/>
            <person name="Le Guilloux M."/>
            <person name="Sannier J."/>
            <person name="Nadot S."/>
            <person name="Damerval C."/>
        </authorList>
    </citation>
    <scope>NUCLEOTIDE SEQUENCE</scope>
</reference>
<dbReference type="GO" id="GO:2000032">
    <property type="term" value="P:regulation of secondary shoot formation"/>
    <property type="evidence" value="ECO:0007669"/>
    <property type="project" value="TreeGrafter"/>
</dbReference>
<evidence type="ECO:0000259" key="7">
    <source>
        <dbReference type="PROSITE" id="PS51369"/>
    </source>
</evidence>
<evidence type="ECO:0000256" key="3">
    <source>
        <dbReference type="ARBA" id="ARBA00023125"/>
    </source>
</evidence>
<keyword evidence="2" id="KW-0805">Transcription regulation</keyword>
<evidence type="ECO:0000256" key="5">
    <source>
        <dbReference type="ARBA" id="ARBA00023242"/>
    </source>
</evidence>
<feature type="compositionally biased region" description="Basic residues" evidence="6">
    <location>
        <begin position="78"/>
        <end position="87"/>
    </location>
</feature>
<evidence type="ECO:0000256" key="2">
    <source>
        <dbReference type="ARBA" id="ARBA00023015"/>
    </source>
</evidence>
<dbReference type="InterPro" id="IPR017888">
    <property type="entry name" value="CYC/TB1_R_domain"/>
</dbReference>
<dbReference type="PROSITE" id="PS51370">
    <property type="entry name" value="R"/>
    <property type="match status" value="1"/>
</dbReference>
<comment type="subcellular location">
    <subcellularLocation>
        <location evidence="1">Nucleus</location>
    </subcellularLocation>
</comment>
<protein>
    <submittedName>
        <fullName evidence="9">CYC-like protein 1</fullName>
    </submittedName>
</protein>